<evidence type="ECO:0000256" key="1">
    <source>
        <dbReference type="SAM" id="Coils"/>
    </source>
</evidence>
<evidence type="ECO:0000313" key="2">
    <source>
        <dbReference type="Proteomes" id="UP000095281"/>
    </source>
</evidence>
<keyword evidence="2" id="KW-1185">Reference proteome</keyword>
<dbReference type="CDD" id="cd12885">
    <property type="entry name" value="SPRY_RanBP_like"/>
    <property type="match status" value="1"/>
</dbReference>
<dbReference type="WBParaSite" id="MhA1_Contig1659.frz3.gene2">
    <property type="protein sequence ID" value="MhA1_Contig1659.frz3.gene2"/>
    <property type="gene ID" value="MhA1_Contig1659.frz3.gene2"/>
</dbReference>
<dbReference type="AlphaFoldDB" id="A0A1I8B9Y6"/>
<evidence type="ECO:0000313" key="3">
    <source>
        <dbReference type="WBParaSite" id="MhA1_Contig1659.frz3.gene2"/>
    </source>
</evidence>
<sequence length="296" mass="34559">MLQQFQQMQLAINEEKNKQINEIKNFGLNNQSKEELEALRKENKLLKEKNEQIEKNDLEKINDNKNLFDLNTQLNEQLEELNIETAEYKETHQLILKELSDYQEKFKDLSFRYNLKKSRNAKGFTDILEFNQMKLENTNLINKLTESDEPLHKNHDQIEKRFVNLPNKICGIWPTGCCGNRCIDSNISNGVCKSLNEYVNVNNDGKIKYNKDYNQKISWNDGDIFGCGVVFPSDENDDEHPYVFFTKNGNKIGSDIELEFDNYLYPTVGLKSCSVETNFGNDLVVKPFCYDISEFI</sequence>
<reference evidence="3" key="1">
    <citation type="submission" date="2016-11" db="UniProtKB">
        <authorList>
            <consortium name="WormBaseParasite"/>
        </authorList>
    </citation>
    <scope>IDENTIFICATION</scope>
</reference>
<dbReference type="InterPro" id="IPR044736">
    <property type="entry name" value="Gid1/RanBPM/SPLA_SPRY"/>
</dbReference>
<organism evidence="2 3">
    <name type="scientific">Meloidogyne hapla</name>
    <name type="common">Root-knot nematode worm</name>
    <dbReference type="NCBI Taxonomy" id="6305"/>
    <lineage>
        <taxon>Eukaryota</taxon>
        <taxon>Metazoa</taxon>
        <taxon>Ecdysozoa</taxon>
        <taxon>Nematoda</taxon>
        <taxon>Chromadorea</taxon>
        <taxon>Rhabditida</taxon>
        <taxon>Tylenchina</taxon>
        <taxon>Tylenchomorpha</taxon>
        <taxon>Tylenchoidea</taxon>
        <taxon>Meloidogynidae</taxon>
        <taxon>Meloidogyninae</taxon>
        <taxon>Meloidogyne</taxon>
    </lineage>
</organism>
<dbReference type="InterPro" id="IPR043136">
    <property type="entry name" value="B30.2/SPRY_sf"/>
</dbReference>
<accession>A0A1I8B9Y6</accession>
<name>A0A1I8B9Y6_MELHA</name>
<proteinExistence type="predicted"/>
<dbReference type="Proteomes" id="UP000095281">
    <property type="component" value="Unplaced"/>
</dbReference>
<dbReference type="Gene3D" id="2.60.120.920">
    <property type="match status" value="1"/>
</dbReference>
<feature type="coiled-coil region" evidence="1">
    <location>
        <begin position="29"/>
        <end position="98"/>
    </location>
</feature>
<protein>
    <submittedName>
        <fullName evidence="3">SPRY domain-containing protein</fullName>
    </submittedName>
</protein>
<keyword evidence="1" id="KW-0175">Coiled coil</keyword>